<evidence type="ECO:0000313" key="2">
    <source>
        <dbReference type="EMBL" id="RZC14130.1"/>
    </source>
</evidence>
<gene>
    <name evidence="2" type="ORF">D0Y65_013255</name>
</gene>
<proteinExistence type="predicted"/>
<keyword evidence="3" id="KW-1185">Reference proteome</keyword>
<dbReference type="AlphaFoldDB" id="A0A445KT68"/>
<comment type="caution">
    <text evidence="2">The sequence shown here is derived from an EMBL/GenBank/DDBJ whole genome shotgun (WGS) entry which is preliminary data.</text>
</comment>
<protein>
    <submittedName>
        <fullName evidence="2">Putative GPI-anchored protein isoform B</fullName>
    </submittedName>
</protein>
<organism evidence="2 3">
    <name type="scientific">Glycine soja</name>
    <name type="common">Wild soybean</name>
    <dbReference type="NCBI Taxonomy" id="3848"/>
    <lineage>
        <taxon>Eukaryota</taxon>
        <taxon>Viridiplantae</taxon>
        <taxon>Streptophyta</taxon>
        <taxon>Embryophyta</taxon>
        <taxon>Tracheophyta</taxon>
        <taxon>Spermatophyta</taxon>
        <taxon>Magnoliopsida</taxon>
        <taxon>eudicotyledons</taxon>
        <taxon>Gunneridae</taxon>
        <taxon>Pentapetalae</taxon>
        <taxon>rosids</taxon>
        <taxon>fabids</taxon>
        <taxon>Fabales</taxon>
        <taxon>Fabaceae</taxon>
        <taxon>Papilionoideae</taxon>
        <taxon>50 kb inversion clade</taxon>
        <taxon>NPAAA clade</taxon>
        <taxon>indigoferoid/millettioid clade</taxon>
        <taxon>Phaseoleae</taxon>
        <taxon>Glycine</taxon>
        <taxon>Glycine subgen. Soja</taxon>
    </lineage>
</organism>
<dbReference type="EMBL" id="QZWG01000005">
    <property type="protein sequence ID" value="RZC14130.1"/>
    <property type="molecule type" value="Genomic_DNA"/>
</dbReference>
<accession>A0A445KT68</accession>
<evidence type="ECO:0000313" key="3">
    <source>
        <dbReference type="Proteomes" id="UP000289340"/>
    </source>
</evidence>
<dbReference type="Proteomes" id="UP000289340">
    <property type="component" value="Chromosome 5"/>
</dbReference>
<feature type="compositionally biased region" description="Basic and acidic residues" evidence="1">
    <location>
        <begin position="1"/>
        <end position="14"/>
    </location>
</feature>
<evidence type="ECO:0000256" key="1">
    <source>
        <dbReference type="SAM" id="MobiDB-lite"/>
    </source>
</evidence>
<sequence length="152" mass="17982">MYHEFNMENGRESHQGTGLGNPVMASDATRETPTKWLRIATHWKRKGFEGLFMPLCHHGNHYFSVCQMKESWTTLLNVNCEHFQIFNSYCKYRFPLCISEDRDILLLSSNEVFEVITYNRRDNRLEYTDISSNKVWLHSSDYVESLVLPYCN</sequence>
<name>A0A445KT68_GLYSO</name>
<feature type="region of interest" description="Disordered" evidence="1">
    <location>
        <begin position="1"/>
        <end position="20"/>
    </location>
</feature>
<reference evidence="2 3" key="1">
    <citation type="submission" date="2018-09" db="EMBL/GenBank/DDBJ databases">
        <title>A high-quality reference genome of wild soybean provides a powerful tool to mine soybean genomes.</title>
        <authorList>
            <person name="Xie M."/>
            <person name="Chung C.Y.L."/>
            <person name="Li M.-W."/>
            <person name="Wong F.-L."/>
            <person name="Chan T.-F."/>
            <person name="Lam H.-M."/>
        </authorList>
    </citation>
    <scope>NUCLEOTIDE SEQUENCE [LARGE SCALE GENOMIC DNA]</scope>
    <source>
        <strain evidence="3">cv. W05</strain>
        <tissue evidence="2">Hypocotyl of etiolated seedlings</tissue>
    </source>
</reference>